<name>A0A2A4MGG0_9GAMM</name>
<dbReference type="EMBL" id="NVQR01000145">
    <property type="protein sequence ID" value="PCH58960.1"/>
    <property type="molecule type" value="Genomic_DNA"/>
</dbReference>
<evidence type="ECO:0000313" key="1">
    <source>
        <dbReference type="EMBL" id="PCH58960.1"/>
    </source>
</evidence>
<organism evidence="1 2">
    <name type="scientific">SAR86 cluster bacterium</name>
    <dbReference type="NCBI Taxonomy" id="2030880"/>
    <lineage>
        <taxon>Bacteria</taxon>
        <taxon>Pseudomonadati</taxon>
        <taxon>Pseudomonadota</taxon>
        <taxon>Gammaproteobacteria</taxon>
        <taxon>SAR86 cluster</taxon>
    </lineage>
</organism>
<reference evidence="2" key="1">
    <citation type="submission" date="2017-08" db="EMBL/GenBank/DDBJ databases">
        <title>A dynamic microbial community with high functional redundancy inhabits the cold, oxic subseafloor aquifer.</title>
        <authorList>
            <person name="Tully B.J."/>
            <person name="Wheat C.G."/>
            <person name="Glazer B.T."/>
            <person name="Huber J.A."/>
        </authorList>
    </citation>
    <scope>NUCLEOTIDE SEQUENCE [LARGE SCALE GENOMIC DNA]</scope>
</reference>
<dbReference type="AlphaFoldDB" id="A0A2A4MGG0"/>
<comment type="caution">
    <text evidence="1">The sequence shown here is derived from an EMBL/GenBank/DDBJ whole genome shotgun (WGS) entry which is preliminary data.</text>
</comment>
<protein>
    <submittedName>
        <fullName evidence="1">Uncharacterized protein</fullName>
    </submittedName>
</protein>
<sequence length="300" mass="32238">MKQMKNELGSSNELERRLQALTLVAPAKTYVARARAVVNAGSTFSGTWQLQFRQGLALVLILSLGINLLQFLQTDSAMQTGLDVDAYNSSALWQELVSEDLVKLAVDYRANSKMLGFLCLTKSSVVVDQRYYLGEISGFGEWLSIEIPELAQVSISLQPLRDWQPIGSYADGVMLIPLADGHELKLMGIGIGPTNTVSEGPFIVYGNTHLDGNISLAAVNGVVSNPVDGAMNRPGDVNPEVAVEAFPNTVTSNLSTASDALMDGQEAPLTIANAMFWVDSQLSSYEVKSYGALIDADVCG</sequence>
<dbReference type="Proteomes" id="UP000218172">
    <property type="component" value="Unassembled WGS sequence"/>
</dbReference>
<proteinExistence type="predicted"/>
<accession>A0A2A4MGG0</accession>
<evidence type="ECO:0000313" key="2">
    <source>
        <dbReference type="Proteomes" id="UP000218172"/>
    </source>
</evidence>
<gene>
    <name evidence="1" type="ORF">COC19_08020</name>
</gene>